<evidence type="ECO:0000313" key="2">
    <source>
        <dbReference type="Proteomes" id="UP001077788"/>
    </source>
</evidence>
<protein>
    <submittedName>
        <fullName evidence="1">Uncharacterized protein</fullName>
    </submittedName>
</protein>
<dbReference type="RefSeq" id="WP_267992532.1">
    <property type="nucleotide sequence ID" value="NZ_JAPQFC010001360.1"/>
</dbReference>
<organism evidence="1 2">
    <name type="scientific">Actinobacillus pleuropneumoniae</name>
    <name type="common">Haemophilus pleuropneumoniae</name>
    <dbReference type="NCBI Taxonomy" id="715"/>
    <lineage>
        <taxon>Bacteria</taxon>
        <taxon>Pseudomonadati</taxon>
        <taxon>Pseudomonadota</taxon>
        <taxon>Gammaproteobacteria</taxon>
        <taxon>Pasteurellales</taxon>
        <taxon>Pasteurellaceae</taxon>
        <taxon>Actinobacillus</taxon>
    </lineage>
</organism>
<gene>
    <name evidence="1" type="ORF">OYG11_13090</name>
</gene>
<proteinExistence type="predicted"/>
<comment type="caution">
    <text evidence="1">The sequence shown here is derived from an EMBL/GenBank/DDBJ whole genome shotgun (WGS) entry which is preliminary data.</text>
</comment>
<feature type="non-terminal residue" evidence="1">
    <location>
        <position position="1"/>
    </location>
</feature>
<reference evidence="1" key="2">
    <citation type="submission" date="2022-12" db="EMBL/GenBank/DDBJ databases">
        <authorList>
            <person name="Kardos G."/>
            <person name="Sarkozi R."/>
            <person name="Laczko L."/>
            <person name="Marton S."/>
            <person name="Makrai L."/>
            <person name="Banyai K."/>
            <person name="Fodor L."/>
        </authorList>
    </citation>
    <scope>NUCLEOTIDE SEQUENCE</scope>
    <source>
        <strain evidence="1">84/14</strain>
    </source>
</reference>
<dbReference type="EMBL" id="JAPQFC010001360">
    <property type="protein sequence ID" value="MCY6525126.1"/>
    <property type="molecule type" value="Genomic_DNA"/>
</dbReference>
<accession>A0A9Q4DKF6</accession>
<evidence type="ECO:0000313" key="1">
    <source>
        <dbReference type="EMBL" id="MCY6525126.1"/>
    </source>
</evidence>
<name>A0A9Q4DKF6_ACTPL</name>
<sequence>VGLGLMPNPSAIILGQRGPEHGRLEIHDNITVPQIKGANQKEGLIRKLFIYTSRERLGGKGTNQFGENK</sequence>
<reference evidence="1" key="1">
    <citation type="journal article" date="2021" name="Vet Sci">
        <title>O-Serogroups and Pathovirotypes of Escherichia coli Isolated from Post-Weaning Piglets Showing Diarrhoea and/or Oedema in South Korea.</title>
        <authorList>
            <person name="Byun J.W."/>
            <person name="Moon B.Y."/>
            <person name="Do K.H."/>
            <person name="Lee K."/>
            <person name="Lee H.Y."/>
            <person name="Kim W.I."/>
            <person name="So B."/>
            <person name="Lee W.K."/>
        </authorList>
    </citation>
    <scope>NUCLEOTIDE SEQUENCE</scope>
    <source>
        <strain evidence="1">84/14</strain>
    </source>
</reference>
<dbReference type="AlphaFoldDB" id="A0A9Q4DKF6"/>
<dbReference type="Proteomes" id="UP001077788">
    <property type="component" value="Unassembled WGS sequence"/>
</dbReference>